<evidence type="ECO:0000256" key="2">
    <source>
        <dbReference type="ARBA" id="ARBA00002923"/>
    </source>
</evidence>
<dbReference type="HAMAP" id="MF_00388">
    <property type="entry name" value="LpxC"/>
    <property type="match status" value="1"/>
</dbReference>
<comment type="catalytic activity">
    <reaction evidence="11 12">
        <text>a UDP-3-O-[(3R)-3-hydroxyacyl]-N-acetyl-alpha-D-glucosamine + H2O = a UDP-3-O-[(3R)-3-hydroxyacyl]-alpha-D-glucosamine + acetate</text>
        <dbReference type="Rhea" id="RHEA:67816"/>
        <dbReference type="ChEBI" id="CHEBI:15377"/>
        <dbReference type="ChEBI" id="CHEBI:30089"/>
        <dbReference type="ChEBI" id="CHEBI:137740"/>
        <dbReference type="ChEBI" id="CHEBI:173225"/>
        <dbReference type="EC" id="3.5.1.108"/>
    </reaction>
</comment>
<dbReference type="NCBIfam" id="TIGR00325">
    <property type="entry name" value="lpxC"/>
    <property type="match status" value="1"/>
</dbReference>
<gene>
    <name evidence="12 13" type="primary">lpxC</name>
    <name evidence="13" type="ORF">RM552_01440</name>
</gene>
<dbReference type="PANTHER" id="PTHR33694">
    <property type="entry name" value="UDP-3-O-ACYL-N-ACETYLGLUCOSAMINE DEACETYLASE 1, MITOCHONDRIAL-RELATED"/>
    <property type="match status" value="1"/>
</dbReference>
<evidence type="ECO:0000256" key="7">
    <source>
        <dbReference type="ARBA" id="ARBA00022723"/>
    </source>
</evidence>
<keyword evidence="10 12" id="KW-0443">Lipid metabolism</keyword>
<dbReference type="Proteomes" id="UP001253545">
    <property type="component" value="Unassembled WGS sequence"/>
</dbReference>
<feature type="binding site" evidence="12">
    <location>
        <position position="79"/>
    </location>
    <ligand>
        <name>Zn(2+)</name>
        <dbReference type="ChEBI" id="CHEBI:29105"/>
    </ligand>
</feature>
<evidence type="ECO:0000256" key="10">
    <source>
        <dbReference type="ARBA" id="ARBA00023098"/>
    </source>
</evidence>
<evidence type="ECO:0000256" key="11">
    <source>
        <dbReference type="ARBA" id="ARBA00024535"/>
    </source>
</evidence>
<feature type="binding site" evidence="12">
    <location>
        <position position="238"/>
    </location>
    <ligand>
        <name>Zn(2+)</name>
        <dbReference type="ChEBI" id="CHEBI:29105"/>
    </ligand>
</feature>
<evidence type="ECO:0000256" key="1">
    <source>
        <dbReference type="ARBA" id="ARBA00001947"/>
    </source>
</evidence>
<comment type="similarity">
    <text evidence="12">Belongs to the LpxC family.</text>
</comment>
<evidence type="ECO:0000256" key="4">
    <source>
        <dbReference type="ARBA" id="ARBA00012745"/>
    </source>
</evidence>
<evidence type="ECO:0000256" key="8">
    <source>
        <dbReference type="ARBA" id="ARBA00022801"/>
    </source>
</evidence>
<keyword evidence="5 12" id="KW-0444">Lipid biosynthesis</keyword>
<dbReference type="GO" id="GO:0103117">
    <property type="term" value="F:UDP-3-O-acyl-N-acetylglucosamine deacetylase activity"/>
    <property type="evidence" value="ECO:0007669"/>
    <property type="project" value="UniProtKB-EC"/>
</dbReference>
<comment type="function">
    <text evidence="2 12">Catalyzes the hydrolysis of UDP-3-O-myristoyl-N-acetylglucosamine to form UDP-3-O-myristoylglucosamine and acetate, the committed step in lipid A biosynthesis.</text>
</comment>
<dbReference type="InterPro" id="IPR015870">
    <property type="entry name" value="UDP-acyl_N-AcGlcN_deAcase_N"/>
</dbReference>
<dbReference type="EMBL" id="JAVRHX010000001">
    <property type="protein sequence ID" value="MDT0593505.1"/>
    <property type="molecule type" value="Genomic_DNA"/>
</dbReference>
<proteinExistence type="inferred from homology"/>
<evidence type="ECO:0000313" key="14">
    <source>
        <dbReference type="Proteomes" id="UP001253545"/>
    </source>
</evidence>
<keyword evidence="7 12" id="KW-0479">Metal-binding</keyword>
<dbReference type="SUPFAM" id="SSF54211">
    <property type="entry name" value="Ribosomal protein S5 domain 2-like"/>
    <property type="match status" value="2"/>
</dbReference>
<protein>
    <recommendedName>
        <fullName evidence="4 12">UDP-3-O-acyl-N-acetylglucosamine deacetylase</fullName>
        <shortName evidence="12">UDP-3-O-acyl-GlcNAc deacetylase</shortName>
        <ecNumber evidence="4 12">3.5.1.108</ecNumber>
    </recommendedName>
    <alternativeName>
        <fullName evidence="12">UDP-3-O-[R-3-hydroxymyristoyl]-N-acetylglucosamine deacetylase</fullName>
    </alternativeName>
</protein>
<name>A0ABU2ZLK0_9ALTE</name>
<dbReference type="InterPro" id="IPR011334">
    <property type="entry name" value="UDP-acyl_GlcNac_deAcase_C"/>
</dbReference>
<keyword evidence="14" id="KW-1185">Reference proteome</keyword>
<dbReference type="InterPro" id="IPR004463">
    <property type="entry name" value="UDP-acyl_GlcNac_deAcase"/>
</dbReference>
<dbReference type="InterPro" id="IPR020568">
    <property type="entry name" value="Ribosomal_Su5_D2-typ_SF"/>
</dbReference>
<dbReference type="Pfam" id="PF03331">
    <property type="entry name" value="LpxC"/>
    <property type="match status" value="1"/>
</dbReference>
<evidence type="ECO:0000256" key="6">
    <source>
        <dbReference type="ARBA" id="ARBA00022556"/>
    </source>
</evidence>
<evidence type="ECO:0000256" key="5">
    <source>
        <dbReference type="ARBA" id="ARBA00022516"/>
    </source>
</evidence>
<comment type="cofactor">
    <cofactor evidence="1 12">
        <name>Zn(2+)</name>
        <dbReference type="ChEBI" id="CHEBI:29105"/>
    </cofactor>
</comment>
<dbReference type="EC" id="3.5.1.108" evidence="4 12"/>
<feature type="active site" description="Proton donor" evidence="12">
    <location>
        <position position="265"/>
    </location>
</feature>
<keyword evidence="8 12" id="KW-0378">Hydrolase</keyword>
<keyword evidence="6 12" id="KW-0441">Lipid A biosynthesis</keyword>
<evidence type="ECO:0000256" key="3">
    <source>
        <dbReference type="ARBA" id="ARBA00005002"/>
    </source>
</evidence>
<dbReference type="Gene3D" id="3.30.1700.10">
    <property type="entry name" value="lpxc deacetylase, domain 2"/>
    <property type="match status" value="1"/>
</dbReference>
<dbReference type="RefSeq" id="WP_311367016.1">
    <property type="nucleotide sequence ID" value="NZ_JAVRHX010000001.1"/>
</dbReference>
<comment type="caution">
    <text evidence="13">The sequence shown here is derived from an EMBL/GenBank/DDBJ whole genome shotgun (WGS) entry which is preliminary data.</text>
</comment>
<sequence length="309" mass="34094">MLKQRTIKTSITETGIGLHKGRKVTMTLKPASADTGIIFRRVDVSPPADIAANAKDVGDTVLCTCITNSEGYSIHTVEHLASALSGLGIDNLIVEVDSHELPILDGSASPFIFLLQSAGIQELDKPKKFIKVTKTIRVEDGDKWAEFRPFDGFKVDFTIDFPHPAIAQTRQHCILDFSKDSYLDEVSRARTFGFMRDLEMMNSMNLALGGSMDNAVALDEFRVLNPEGLRYSDEFLKHKILDAVGDLFLGGHNLIGELAAYKTGHGLNNKLLNAVLDDVSAWEYVEFDSEDSLPIKYIESTSHIGLNFA</sequence>
<evidence type="ECO:0000313" key="13">
    <source>
        <dbReference type="EMBL" id="MDT0593505.1"/>
    </source>
</evidence>
<accession>A0ABU2ZLK0</accession>
<comment type="pathway">
    <text evidence="3 12">Glycolipid biosynthesis; lipid IV(A) biosynthesis; lipid IV(A) from (3R)-3-hydroxytetradecanoyl-[acyl-carrier-protein] and UDP-N-acetyl-alpha-D-glucosamine: step 2/6.</text>
</comment>
<organism evidence="13 14">
    <name type="scientific">Glaciecola petra</name>
    <dbReference type="NCBI Taxonomy" id="3075602"/>
    <lineage>
        <taxon>Bacteria</taxon>
        <taxon>Pseudomonadati</taxon>
        <taxon>Pseudomonadota</taxon>
        <taxon>Gammaproteobacteria</taxon>
        <taxon>Alteromonadales</taxon>
        <taxon>Alteromonadaceae</taxon>
        <taxon>Glaciecola</taxon>
    </lineage>
</organism>
<evidence type="ECO:0000256" key="9">
    <source>
        <dbReference type="ARBA" id="ARBA00022833"/>
    </source>
</evidence>
<reference evidence="13 14" key="1">
    <citation type="submission" date="2023-09" db="EMBL/GenBank/DDBJ databases">
        <authorList>
            <person name="Rey-Velasco X."/>
        </authorList>
    </citation>
    <scope>NUCLEOTIDE SEQUENCE [LARGE SCALE GENOMIC DNA]</scope>
    <source>
        <strain evidence="13 14">P117</strain>
    </source>
</reference>
<feature type="binding site" evidence="12">
    <location>
        <position position="242"/>
    </location>
    <ligand>
        <name>Zn(2+)</name>
        <dbReference type="ChEBI" id="CHEBI:29105"/>
    </ligand>
</feature>
<evidence type="ECO:0000256" key="12">
    <source>
        <dbReference type="HAMAP-Rule" id="MF_00388"/>
    </source>
</evidence>
<dbReference type="PANTHER" id="PTHR33694:SF1">
    <property type="entry name" value="UDP-3-O-ACYL-N-ACETYLGLUCOSAMINE DEACETYLASE 1, MITOCHONDRIAL-RELATED"/>
    <property type="match status" value="1"/>
</dbReference>
<dbReference type="Gene3D" id="3.30.230.20">
    <property type="entry name" value="lpxc deacetylase, domain 1"/>
    <property type="match status" value="1"/>
</dbReference>
<keyword evidence="9 12" id="KW-0862">Zinc</keyword>